<name>A0A163Y1E0_9MYCO</name>
<proteinExistence type="predicted"/>
<feature type="compositionally biased region" description="Polar residues" evidence="1">
    <location>
        <begin position="80"/>
        <end position="97"/>
    </location>
</feature>
<dbReference type="RefSeq" id="WP_075512087.1">
    <property type="nucleotide sequence ID" value="NZ_CP089224.1"/>
</dbReference>
<accession>A0A163Y1E0</accession>
<dbReference type="EMBL" id="LWCI01000132">
    <property type="protein sequence ID" value="KZS59974.1"/>
    <property type="molecule type" value="Genomic_DNA"/>
</dbReference>
<feature type="region of interest" description="Disordered" evidence="1">
    <location>
        <begin position="80"/>
        <end position="99"/>
    </location>
</feature>
<dbReference type="InterPro" id="IPR023393">
    <property type="entry name" value="START-like_dom_sf"/>
</dbReference>
<evidence type="ECO:0000256" key="1">
    <source>
        <dbReference type="SAM" id="MobiDB-lite"/>
    </source>
</evidence>
<sequence length="147" mass="16387">MAVKESREVVIEASPKEILDVVADVEAMPEWSDIHQSAEVLDRDEDGRPRRARMKVKTAGVTDEIVLAYTWRDDGVTWTQESGKASRNQEGGYTLTSEGDKTRTKFDLSLDPVVPLPGFVIKRAMKGVMELNTDGLRKRVLKVKKGG</sequence>
<protein>
    <submittedName>
        <fullName evidence="2">Cyclase</fullName>
    </submittedName>
</protein>
<dbReference type="CDD" id="cd07819">
    <property type="entry name" value="SRPBCC_2"/>
    <property type="match status" value="1"/>
</dbReference>
<organism evidence="2 3">
    <name type="scientific">Mycobacterium ostraviense</name>
    <dbReference type="NCBI Taxonomy" id="2738409"/>
    <lineage>
        <taxon>Bacteria</taxon>
        <taxon>Bacillati</taxon>
        <taxon>Actinomycetota</taxon>
        <taxon>Actinomycetes</taxon>
        <taxon>Mycobacteriales</taxon>
        <taxon>Mycobacteriaceae</taxon>
        <taxon>Mycobacterium</taxon>
    </lineage>
</organism>
<dbReference type="InterPro" id="IPR019587">
    <property type="entry name" value="Polyketide_cyclase/dehydratase"/>
</dbReference>
<gene>
    <name evidence="2" type="ORF">A4G28_09405</name>
</gene>
<dbReference type="PANTHER" id="PTHR39683:SF4">
    <property type="entry name" value="COENZYME Q-BINDING PROTEIN COQ10 START DOMAIN-CONTAINING PROTEIN"/>
    <property type="match status" value="1"/>
</dbReference>
<dbReference type="Proteomes" id="UP000077342">
    <property type="component" value="Unassembled WGS sequence"/>
</dbReference>
<reference evidence="3" key="1">
    <citation type="submission" date="2016-04" db="EMBL/GenBank/DDBJ databases">
        <authorList>
            <person name="Strapagiel D."/>
            <person name="Borowka P."/>
            <person name="Marciniak B."/>
            <person name="Bakula Z."/>
            <person name="Van Ingen J."/>
            <person name="Safianowska A."/>
            <person name="Dziadek J."/>
            <person name="Jagielski T."/>
        </authorList>
    </citation>
    <scope>NUCLEOTIDE SEQUENCE [LARGE SCALE GENOMIC DNA]</scope>
    <source>
        <strain evidence="3">1010001458</strain>
    </source>
</reference>
<keyword evidence="3" id="KW-1185">Reference proteome</keyword>
<dbReference type="SUPFAM" id="SSF55961">
    <property type="entry name" value="Bet v1-like"/>
    <property type="match status" value="1"/>
</dbReference>
<evidence type="ECO:0000313" key="2">
    <source>
        <dbReference type="EMBL" id="KZS59974.1"/>
    </source>
</evidence>
<dbReference type="Gene3D" id="3.30.530.20">
    <property type="match status" value="1"/>
</dbReference>
<comment type="caution">
    <text evidence="2">The sequence shown here is derived from an EMBL/GenBank/DDBJ whole genome shotgun (WGS) entry which is preliminary data.</text>
</comment>
<dbReference type="PANTHER" id="PTHR39683">
    <property type="entry name" value="CONSERVED PROTEIN TB16.3"/>
    <property type="match status" value="1"/>
</dbReference>
<dbReference type="Pfam" id="PF10604">
    <property type="entry name" value="Polyketide_cyc2"/>
    <property type="match status" value="1"/>
</dbReference>
<evidence type="ECO:0000313" key="3">
    <source>
        <dbReference type="Proteomes" id="UP000077342"/>
    </source>
</evidence>
<dbReference type="AlphaFoldDB" id="A0A163Y1E0"/>